<protein>
    <recommendedName>
        <fullName evidence="1">HTH cro/C1-type domain-containing protein</fullName>
    </recommendedName>
</protein>
<dbReference type="InterPro" id="IPR010982">
    <property type="entry name" value="Lambda_DNA-bd_dom_sf"/>
</dbReference>
<dbReference type="STRING" id="100884.GCA_000269565_03509"/>
<name>E7GA77_9FIRM</name>
<evidence type="ECO:0000259" key="1">
    <source>
        <dbReference type="PROSITE" id="PS50943"/>
    </source>
</evidence>
<dbReference type="RefSeq" id="WP_008788775.1">
    <property type="nucleotide sequence ID" value="NZ_AKCB01000003.1"/>
</dbReference>
<dbReference type="AlphaFoldDB" id="E7GA77"/>
<proteinExistence type="predicted"/>
<evidence type="ECO:0000313" key="2">
    <source>
        <dbReference type="EMBL" id="EFW05085.1"/>
    </source>
</evidence>
<dbReference type="GO" id="GO:0003677">
    <property type="term" value="F:DNA binding"/>
    <property type="evidence" value="ECO:0007669"/>
    <property type="project" value="InterPro"/>
</dbReference>
<dbReference type="Proteomes" id="UP000003157">
    <property type="component" value="Unassembled WGS sequence"/>
</dbReference>
<dbReference type="InterPro" id="IPR001387">
    <property type="entry name" value="Cro/C1-type_HTH"/>
</dbReference>
<dbReference type="Gene3D" id="1.10.260.40">
    <property type="entry name" value="lambda repressor-like DNA-binding domains"/>
    <property type="match status" value="1"/>
</dbReference>
<sequence length="95" mass="11034">MYYSLHKAVIQKFLDIMSYIFDKYHQPTHLQQIRKAQVLSQLKLALKSGVSLNVILVYEQREKVINNASVVNIKKLTNALHCYIADLIEELPYGQ</sequence>
<dbReference type="GeneID" id="78231267"/>
<organism evidence="2 3">
    <name type="scientific">Coprobacillus cateniformis</name>
    <dbReference type="NCBI Taxonomy" id="100884"/>
    <lineage>
        <taxon>Bacteria</taxon>
        <taxon>Bacillati</taxon>
        <taxon>Bacillota</taxon>
        <taxon>Erysipelotrichia</taxon>
        <taxon>Erysipelotrichales</taxon>
        <taxon>Coprobacillaceae</taxon>
        <taxon>Coprobacillus</taxon>
    </lineage>
</organism>
<feature type="domain" description="HTH cro/C1-type" evidence="1">
    <location>
        <begin position="30"/>
        <end position="87"/>
    </location>
</feature>
<dbReference type="SUPFAM" id="SSF47413">
    <property type="entry name" value="lambda repressor-like DNA-binding domains"/>
    <property type="match status" value="1"/>
</dbReference>
<keyword evidence="3" id="KW-1185">Reference proteome</keyword>
<dbReference type="SMART" id="SM00530">
    <property type="entry name" value="HTH_XRE"/>
    <property type="match status" value="1"/>
</dbReference>
<dbReference type="OrthoDB" id="7428772at2"/>
<dbReference type="HOGENOM" id="CLU_2368026_0_0_9"/>
<dbReference type="EMBL" id="ADKX01000030">
    <property type="protein sequence ID" value="EFW05085.1"/>
    <property type="molecule type" value="Genomic_DNA"/>
</dbReference>
<dbReference type="CDD" id="cd00093">
    <property type="entry name" value="HTH_XRE"/>
    <property type="match status" value="1"/>
</dbReference>
<reference evidence="2 3" key="1">
    <citation type="submission" date="2010-12" db="EMBL/GenBank/DDBJ databases">
        <title>The Genome Sequence of Coprobacillus sp. strain 29_1.</title>
        <authorList>
            <consortium name="The Broad Institute Genome Sequencing Platform"/>
            <person name="Earl A."/>
            <person name="Ward D."/>
            <person name="Feldgarden M."/>
            <person name="Gevers D."/>
            <person name="Daigneault M."/>
            <person name="Sibley C.D."/>
            <person name="White A."/>
            <person name="Strauss J."/>
            <person name="Allen-Vercoe E."/>
            <person name="Young S.K."/>
            <person name="Zeng Q."/>
            <person name="Gargeya S."/>
            <person name="Fitzgerald M."/>
            <person name="Haas B."/>
            <person name="Abouelleil A."/>
            <person name="Alvarado L."/>
            <person name="Arachchi H.M."/>
            <person name="Berlin A."/>
            <person name="Brown A."/>
            <person name="Chapman S.B."/>
            <person name="Chen Z."/>
            <person name="Dunbar C."/>
            <person name="Freedman E."/>
            <person name="Gearin G."/>
            <person name="Gellesch M."/>
            <person name="Goldberg J."/>
            <person name="Griggs A."/>
            <person name="Gujja S."/>
            <person name="Heilman E."/>
            <person name="Heiman D."/>
            <person name="Howarth C."/>
            <person name="Larson L."/>
            <person name="Lui A."/>
            <person name="MacDonald P.J.P."/>
            <person name="Mehta T."/>
            <person name="Montmayeur A."/>
            <person name="Murphy C."/>
            <person name="Neiman D."/>
            <person name="Pearson M."/>
            <person name="Priest M."/>
            <person name="Roberts A."/>
            <person name="Saif S."/>
            <person name="Shea T."/>
            <person name="Shenoy N."/>
            <person name="Sisk P."/>
            <person name="Stolte C."/>
            <person name="Sykes S."/>
            <person name="White J."/>
            <person name="Yandava C."/>
            <person name="Nusbaum C."/>
            <person name="Birren B."/>
        </authorList>
    </citation>
    <scope>NUCLEOTIDE SEQUENCE [LARGE SCALE GENOMIC DNA]</scope>
    <source>
        <strain evidence="2 3">29_1</strain>
    </source>
</reference>
<comment type="caution">
    <text evidence="2">The sequence shown here is derived from an EMBL/GenBank/DDBJ whole genome shotgun (WGS) entry which is preliminary data.</text>
</comment>
<accession>E7GA77</accession>
<gene>
    <name evidence="2" type="ORF">HMPREF9488_01667</name>
</gene>
<dbReference type="PROSITE" id="PS50943">
    <property type="entry name" value="HTH_CROC1"/>
    <property type="match status" value="1"/>
</dbReference>
<evidence type="ECO:0000313" key="3">
    <source>
        <dbReference type="Proteomes" id="UP000003157"/>
    </source>
</evidence>
<dbReference type="eggNOG" id="COG1396">
    <property type="taxonomic scope" value="Bacteria"/>
</dbReference>